<proteinExistence type="inferred from homology"/>
<dbReference type="Gene3D" id="3.90.190.20">
    <property type="entry name" value="Mur ligase, C-terminal domain"/>
    <property type="match status" value="1"/>
</dbReference>
<sequence>MIDLTAGEISTIVEGTLHGDPAIRITEPAVFDSRLATQGSLFIALKGDIRDGHDFAKDALSKGANLVLASQLIDGPCVVVSDVRIAIGKLAQHVRQALPHLTVIGITGSQGKTTSKDLLSWVLSMNGQTVSAEGSFNNELGVPLTLLRCTPQTRYCVLEMGARHKGDIAQLCEIASPDIGVVLKVGNAHVGEFGSREIIAKTKAELINSLPETGTAILGLYDEYTPLMAKGRTLRTLTFGETHDADVRATDVDIREGRAHFDLVTPQGRSAVGLRLIGTHQISNALAVASVATALEIPLDVIAVGLSTADVVSKWRMELHELDGVLLINDAYNANPDSTAAALRSLALFAQERGGQSWAFLGKMHELGEESARDHANIGTLAQSLGIDHLVAVGAHEYGADVMPESAMRVHLCSDQLQAQEFVQHIQEGDVLLFKASRAEKFEELVKSVEQLWSEKLGDEA</sequence>
<dbReference type="EMBL" id="CAFBOP010000002">
    <property type="protein sequence ID" value="CAB4976676.1"/>
    <property type="molecule type" value="Genomic_DNA"/>
</dbReference>
<evidence type="ECO:0000313" key="14">
    <source>
        <dbReference type="EMBL" id="CAB4779492.1"/>
    </source>
</evidence>
<dbReference type="GO" id="GO:0051301">
    <property type="term" value="P:cell division"/>
    <property type="evidence" value="ECO:0007669"/>
    <property type="project" value="UniProtKB-KW"/>
</dbReference>
<dbReference type="EMBL" id="CAFBPP010000002">
    <property type="protein sequence ID" value="CAB5008725.1"/>
    <property type="molecule type" value="Genomic_DNA"/>
</dbReference>
<dbReference type="Pfam" id="PF01225">
    <property type="entry name" value="Mur_ligase"/>
    <property type="match status" value="1"/>
</dbReference>
<keyword evidence="5" id="KW-0067">ATP-binding</keyword>
<dbReference type="InterPro" id="IPR000713">
    <property type="entry name" value="Mur_ligase_N"/>
</dbReference>
<evidence type="ECO:0000259" key="12">
    <source>
        <dbReference type="Pfam" id="PF02875"/>
    </source>
</evidence>
<evidence type="ECO:0000256" key="8">
    <source>
        <dbReference type="ARBA" id="ARBA00023306"/>
    </source>
</evidence>
<dbReference type="EMBL" id="CAFBMN010000002">
    <property type="protein sequence ID" value="CAB4893606.1"/>
    <property type="molecule type" value="Genomic_DNA"/>
</dbReference>
<evidence type="ECO:0000256" key="6">
    <source>
        <dbReference type="ARBA" id="ARBA00022960"/>
    </source>
</evidence>
<organism evidence="15">
    <name type="scientific">freshwater metagenome</name>
    <dbReference type="NCBI Taxonomy" id="449393"/>
    <lineage>
        <taxon>unclassified sequences</taxon>
        <taxon>metagenomes</taxon>
        <taxon>ecological metagenomes</taxon>
    </lineage>
</organism>
<keyword evidence="7" id="KW-0573">Peptidoglycan synthesis</keyword>
<dbReference type="PANTHER" id="PTHR43024:SF1">
    <property type="entry name" value="UDP-N-ACETYLMURAMOYL-TRIPEPTIDE--D-ALANYL-D-ALANINE LIGASE"/>
    <property type="match status" value="1"/>
</dbReference>
<reference evidence="15" key="1">
    <citation type="submission" date="2020-05" db="EMBL/GenBank/DDBJ databases">
        <authorList>
            <person name="Chiriac C."/>
            <person name="Salcher M."/>
            <person name="Ghai R."/>
            <person name="Kavagutti S V."/>
        </authorList>
    </citation>
    <scope>NUCLEOTIDE SEQUENCE</scope>
</reference>
<dbReference type="GO" id="GO:0009252">
    <property type="term" value="P:peptidoglycan biosynthetic process"/>
    <property type="evidence" value="ECO:0007669"/>
    <property type="project" value="UniProtKB-KW"/>
</dbReference>
<dbReference type="NCBIfam" id="TIGR01143">
    <property type="entry name" value="murF"/>
    <property type="match status" value="1"/>
</dbReference>
<evidence type="ECO:0000313" key="15">
    <source>
        <dbReference type="EMBL" id="CAB4893606.1"/>
    </source>
</evidence>
<dbReference type="EMBL" id="CAFAAC010000005">
    <property type="protein sequence ID" value="CAB4779492.1"/>
    <property type="molecule type" value="Genomic_DNA"/>
</dbReference>
<keyword evidence="3" id="KW-0132">Cell division</keyword>
<dbReference type="InterPro" id="IPR036565">
    <property type="entry name" value="Mur-like_cat_sf"/>
</dbReference>
<keyword evidence="8" id="KW-0131">Cell cycle</keyword>
<dbReference type="InterPro" id="IPR005863">
    <property type="entry name" value="UDP-N-AcMur_synth"/>
</dbReference>
<evidence type="ECO:0000313" key="16">
    <source>
        <dbReference type="EMBL" id="CAB4976676.1"/>
    </source>
</evidence>
<feature type="domain" description="Mur ligase N-terminal catalytic" evidence="11">
    <location>
        <begin position="32"/>
        <end position="71"/>
    </location>
</feature>
<keyword evidence="9" id="KW-0961">Cell wall biogenesis/degradation</keyword>
<dbReference type="Pfam" id="PF02875">
    <property type="entry name" value="Mur_ligase_C"/>
    <property type="match status" value="1"/>
</dbReference>
<evidence type="ECO:0000256" key="2">
    <source>
        <dbReference type="ARBA" id="ARBA00022598"/>
    </source>
</evidence>
<evidence type="ECO:0000256" key="9">
    <source>
        <dbReference type="ARBA" id="ARBA00023316"/>
    </source>
</evidence>
<dbReference type="Gene3D" id="3.40.1190.10">
    <property type="entry name" value="Mur-like, catalytic domain"/>
    <property type="match status" value="1"/>
</dbReference>
<dbReference type="InterPro" id="IPR035911">
    <property type="entry name" value="MurE/MurF_N"/>
</dbReference>
<keyword evidence="2" id="KW-0436">Ligase</keyword>
<feature type="domain" description="Mur ligase central" evidence="13">
    <location>
        <begin position="106"/>
        <end position="291"/>
    </location>
</feature>
<dbReference type="Gene3D" id="3.40.1390.10">
    <property type="entry name" value="MurE/MurF, N-terminal domain"/>
    <property type="match status" value="1"/>
</dbReference>
<dbReference type="InterPro" id="IPR051046">
    <property type="entry name" value="MurCDEF_CellWall_CoF430Synth"/>
</dbReference>
<evidence type="ECO:0000256" key="5">
    <source>
        <dbReference type="ARBA" id="ARBA00022840"/>
    </source>
</evidence>
<dbReference type="Pfam" id="PF08245">
    <property type="entry name" value="Mur_ligase_M"/>
    <property type="match status" value="1"/>
</dbReference>
<dbReference type="PANTHER" id="PTHR43024">
    <property type="entry name" value="UDP-N-ACETYLMURAMOYL-TRIPEPTIDE--D-ALANYL-D-ALANINE LIGASE"/>
    <property type="match status" value="1"/>
</dbReference>
<dbReference type="AlphaFoldDB" id="A0A6J7FDZ4"/>
<dbReference type="InterPro" id="IPR013221">
    <property type="entry name" value="Mur_ligase_cen"/>
</dbReference>
<dbReference type="GO" id="GO:0008360">
    <property type="term" value="P:regulation of cell shape"/>
    <property type="evidence" value="ECO:0007669"/>
    <property type="project" value="UniProtKB-KW"/>
</dbReference>
<dbReference type="InterPro" id="IPR036615">
    <property type="entry name" value="Mur_ligase_C_dom_sf"/>
</dbReference>
<protein>
    <recommendedName>
        <fullName evidence="10">UDP-MurNAc-pentapeptide synthetase</fullName>
    </recommendedName>
</protein>
<accession>A0A6J7FDZ4</accession>
<evidence type="ECO:0000259" key="13">
    <source>
        <dbReference type="Pfam" id="PF08245"/>
    </source>
</evidence>
<evidence type="ECO:0000256" key="3">
    <source>
        <dbReference type="ARBA" id="ARBA00022618"/>
    </source>
</evidence>
<dbReference type="GO" id="GO:0047480">
    <property type="term" value="F:UDP-N-acetylmuramoyl-tripeptide-D-alanyl-D-alanine ligase activity"/>
    <property type="evidence" value="ECO:0007669"/>
    <property type="project" value="InterPro"/>
</dbReference>
<keyword evidence="6" id="KW-0133">Cell shape</keyword>
<evidence type="ECO:0000259" key="11">
    <source>
        <dbReference type="Pfam" id="PF01225"/>
    </source>
</evidence>
<evidence type="ECO:0000256" key="1">
    <source>
        <dbReference type="ARBA" id="ARBA00022490"/>
    </source>
</evidence>
<dbReference type="GO" id="GO:0071555">
    <property type="term" value="P:cell wall organization"/>
    <property type="evidence" value="ECO:0007669"/>
    <property type="project" value="UniProtKB-KW"/>
</dbReference>
<evidence type="ECO:0000256" key="10">
    <source>
        <dbReference type="ARBA" id="ARBA00031461"/>
    </source>
</evidence>
<evidence type="ECO:0000256" key="4">
    <source>
        <dbReference type="ARBA" id="ARBA00022741"/>
    </source>
</evidence>
<gene>
    <name evidence="14" type="ORF">UFOPK2967_00179</name>
    <name evidence="15" type="ORF">UFOPK3587_00060</name>
    <name evidence="16" type="ORF">UFOPK3984_00126</name>
    <name evidence="17" type="ORF">UFOPK4114_00120</name>
</gene>
<dbReference type="SUPFAM" id="SSF53244">
    <property type="entry name" value="MurD-like peptide ligases, peptide-binding domain"/>
    <property type="match status" value="1"/>
</dbReference>
<dbReference type="SUPFAM" id="SSF53623">
    <property type="entry name" value="MurD-like peptide ligases, catalytic domain"/>
    <property type="match status" value="1"/>
</dbReference>
<dbReference type="GO" id="GO:0005524">
    <property type="term" value="F:ATP binding"/>
    <property type="evidence" value="ECO:0007669"/>
    <property type="project" value="UniProtKB-KW"/>
</dbReference>
<name>A0A6J7FDZ4_9ZZZZ</name>
<evidence type="ECO:0000256" key="7">
    <source>
        <dbReference type="ARBA" id="ARBA00022984"/>
    </source>
</evidence>
<keyword evidence="1" id="KW-0963">Cytoplasm</keyword>
<feature type="domain" description="Mur ligase C-terminal" evidence="12">
    <location>
        <begin position="316"/>
        <end position="438"/>
    </location>
</feature>
<keyword evidence="4" id="KW-0547">Nucleotide-binding</keyword>
<dbReference type="InterPro" id="IPR004101">
    <property type="entry name" value="Mur_ligase_C"/>
</dbReference>
<dbReference type="SUPFAM" id="SSF63418">
    <property type="entry name" value="MurE/MurF N-terminal domain"/>
    <property type="match status" value="1"/>
</dbReference>
<evidence type="ECO:0000313" key="17">
    <source>
        <dbReference type="EMBL" id="CAB5008725.1"/>
    </source>
</evidence>
<dbReference type="HAMAP" id="MF_02019">
    <property type="entry name" value="MurF"/>
    <property type="match status" value="1"/>
</dbReference>